<dbReference type="InterPro" id="IPR000847">
    <property type="entry name" value="LysR_HTH_N"/>
</dbReference>
<dbReference type="PRINTS" id="PR00039">
    <property type="entry name" value="HTHLYSR"/>
</dbReference>
<dbReference type="KEGG" id="sbd:ATN00_02280"/>
<dbReference type="InterPro" id="IPR036390">
    <property type="entry name" value="WH_DNA-bd_sf"/>
</dbReference>
<dbReference type="Pfam" id="PF00126">
    <property type="entry name" value="HTH_1"/>
    <property type="match status" value="1"/>
</dbReference>
<evidence type="ECO:0000313" key="6">
    <source>
        <dbReference type="EMBL" id="ALR19303.1"/>
    </source>
</evidence>
<dbReference type="Proteomes" id="UP000056968">
    <property type="component" value="Chromosome"/>
</dbReference>
<dbReference type="OrthoDB" id="9808620at2"/>
<dbReference type="SUPFAM" id="SSF53850">
    <property type="entry name" value="Periplasmic binding protein-like II"/>
    <property type="match status" value="1"/>
</dbReference>
<evidence type="ECO:0000256" key="3">
    <source>
        <dbReference type="ARBA" id="ARBA00023125"/>
    </source>
</evidence>
<organism evidence="6 7">
    <name type="scientific">Sphingobium baderi</name>
    <dbReference type="NCBI Taxonomy" id="1332080"/>
    <lineage>
        <taxon>Bacteria</taxon>
        <taxon>Pseudomonadati</taxon>
        <taxon>Pseudomonadota</taxon>
        <taxon>Alphaproteobacteria</taxon>
        <taxon>Sphingomonadales</taxon>
        <taxon>Sphingomonadaceae</taxon>
        <taxon>Sphingobium</taxon>
    </lineage>
</organism>
<dbReference type="GO" id="GO:0032993">
    <property type="term" value="C:protein-DNA complex"/>
    <property type="evidence" value="ECO:0007669"/>
    <property type="project" value="TreeGrafter"/>
</dbReference>
<keyword evidence="2" id="KW-0805">Transcription regulation</keyword>
<dbReference type="SUPFAM" id="SSF46785">
    <property type="entry name" value="Winged helix' DNA-binding domain"/>
    <property type="match status" value="1"/>
</dbReference>
<accession>A0A0S3EV80</accession>
<comment type="similarity">
    <text evidence="1">Belongs to the LysR transcriptional regulatory family.</text>
</comment>
<dbReference type="CDD" id="cd05466">
    <property type="entry name" value="PBP2_LTTR_substrate"/>
    <property type="match status" value="1"/>
</dbReference>
<dbReference type="EMBL" id="CP013264">
    <property type="protein sequence ID" value="ALR19303.1"/>
    <property type="molecule type" value="Genomic_DNA"/>
</dbReference>
<reference evidence="6 7" key="1">
    <citation type="submission" date="2015-11" db="EMBL/GenBank/DDBJ databases">
        <title>A Two-component Flavoprotein Monooxygenase System MeaXY Responsible for para-Hydroxylation of 2-Methyl-6-ethylaniline and 2,6-Diethylaniline in Sphingobium baderi DE-13.</title>
        <authorList>
            <person name="Cheng M."/>
            <person name="Meng Q."/>
            <person name="Yang Y."/>
            <person name="Chu C."/>
            <person name="Yan X."/>
            <person name="He J."/>
            <person name="Li S."/>
        </authorList>
    </citation>
    <scope>NUCLEOTIDE SEQUENCE [LARGE SCALE GENOMIC DNA]</scope>
    <source>
        <strain evidence="6 7">DE-13</strain>
    </source>
</reference>
<dbReference type="GO" id="GO:0003700">
    <property type="term" value="F:DNA-binding transcription factor activity"/>
    <property type="evidence" value="ECO:0007669"/>
    <property type="project" value="InterPro"/>
</dbReference>
<dbReference type="AlphaFoldDB" id="A0A0S3EV80"/>
<evidence type="ECO:0000259" key="5">
    <source>
        <dbReference type="PROSITE" id="PS50931"/>
    </source>
</evidence>
<dbReference type="Pfam" id="PF03466">
    <property type="entry name" value="LysR_substrate"/>
    <property type="match status" value="1"/>
</dbReference>
<gene>
    <name evidence="6" type="ORF">ATN00_02280</name>
</gene>
<dbReference type="InterPro" id="IPR036388">
    <property type="entry name" value="WH-like_DNA-bd_sf"/>
</dbReference>
<evidence type="ECO:0000256" key="1">
    <source>
        <dbReference type="ARBA" id="ARBA00009437"/>
    </source>
</evidence>
<feature type="domain" description="HTH lysR-type" evidence="5">
    <location>
        <begin position="19"/>
        <end position="76"/>
    </location>
</feature>
<dbReference type="PROSITE" id="PS50931">
    <property type="entry name" value="HTH_LYSR"/>
    <property type="match status" value="1"/>
</dbReference>
<dbReference type="PANTHER" id="PTHR30346">
    <property type="entry name" value="TRANSCRIPTIONAL DUAL REGULATOR HCAR-RELATED"/>
    <property type="match status" value="1"/>
</dbReference>
<keyword evidence="7" id="KW-1185">Reference proteome</keyword>
<dbReference type="Gene3D" id="1.10.10.10">
    <property type="entry name" value="Winged helix-like DNA-binding domain superfamily/Winged helix DNA-binding domain"/>
    <property type="match status" value="1"/>
</dbReference>
<evidence type="ECO:0000256" key="2">
    <source>
        <dbReference type="ARBA" id="ARBA00023015"/>
    </source>
</evidence>
<dbReference type="STRING" id="1332080.ATN00_02280"/>
<dbReference type="InterPro" id="IPR005119">
    <property type="entry name" value="LysR_subst-bd"/>
</dbReference>
<dbReference type="PANTHER" id="PTHR30346:SF28">
    <property type="entry name" value="HTH-TYPE TRANSCRIPTIONAL REGULATOR CYNR"/>
    <property type="match status" value="1"/>
</dbReference>
<dbReference type="Gene3D" id="3.40.190.290">
    <property type="match status" value="1"/>
</dbReference>
<proteinExistence type="inferred from homology"/>
<evidence type="ECO:0000256" key="4">
    <source>
        <dbReference type="ARBA" id="ARBA00023163"/>
    </source>
</evidence>
<evidence type="ECO:0000313" key="7">
    <source>
        <dbReference type="Proteomes" id="UP000056968"/>
    </source>
</evidence>
<dbReference type="GO" id="GO:0003677">
    <property type="term" value="F:DNA binding"/>
    <property type="evidence" value="ECO:0007669"/>
    <property type="project" value="UniProtKB-KW"/>
</dbReference>
<keyword evidence="4" id="KW-0804">Transcription</keyword>
<protein>
    <recommendedName>
        <fullName evidence="5">HTH lysR-type domain-containing protein</fullName>
    </recommendedName>
</protein>
<dbReference type="FunFam" id="1.10.10.10:FF:000001">
    <property type="entry name" value="LysR family transcriptional regulator"/>
    <property type="match status" value="1"/>
</dbReference>
<keyword evidence="3" id="KW-0238">DNA-binding</keyword>
<name>A0A0S3EV80_9SPHN</name>
<sequence length="324" mass="35977">MSDEMRQADFGGYRMPGKISLQHLRYLVAFAEHRTLTEASANLNVSQPAISRALKELQAELGCQLLRRVGRSLELTTAGQRVLASARRALAAIDDMQRVAGEQSAHVLRIATLGAMAAGMAPVLERFMRKEPLIRIQIQHMAQDHEMFDQLRRGDVDVGYCGLVKRPRGLSITPTRPLGIVLASPIGTDLPDAVRFADLDRLPMVMPPLTEERRRLFDDPCSRAGALPDIVLESGDTTTFLSSIQAGIASSIMWDVNAVQSTDIEIRPFDPPRFHPVGFVHVSKPTALVRKLLSLSRKVERERERTASRQPTAPKYMSQVIELP</sequence>